<keyword evidence="1" id="KW-0812">Transmembrane</keyword>
<keyword evidence="1" id="KW-0472">Membrane</keyword>
<sequence>MFSTRIKIQTRPTLVNKRKKRYSRTVARAPKNNETGGVNWKYTEAVNGRAAMYGTMLGTLNWGLTGLNVIEQTHFLPFALLGCGTSLVAIGTMTDAVQKLPEESFDDFATINMGRVSMVLFAGLVAAAIADV</sequence>
<name>A0A7S6NYL6_9PHYC</name>
<accession>A0A7S6NYL6</accession>
<proteinExistence type="predicted"/>
<keyword evidence="1" id="KW-1133">Transmembrane helix</keyword>
<reference evidence="2" key="1">
    <citation type="submission" date="2019-02" db="EMBL/GenBank/DDBJ databases">
        <authorList>
            <person name="Bachy C."/>
            <person name="Yung C.-M."/>
            <person name="Roux S."/>
            <person name="Sullivan M.B."/>
            <person name="Worden A.Z."/>
        </authorList>
    </citation>
    <scope>NUCLEOTIDE SEQUENCE</scope>
    <source>
        <strain evidence="2">BII-V2</strain>
    </source>
</reference>
<feature type="transmembrane region" description="Helical" evidence="1">
    <location>
        <begin position="76"/>
        <end position="97"/>
    </location>
</feature>
<protein>
    <submittedName>
        <fullName evidence="2">Uncharacterized protein</fullName>
    </submittedName>
</protein>
<dbReference type="EMBL" id="MK522038">
    <property type="protein sequence ID" value="QOR60506.1"/>
    <property type="molecule type" value="Genomic_DNA"/>
</dbReference>
<evidence type="ECO:0000256" key="1">
    <source>
        <dbReference type="SAM" id="Phobius"/>
    </source>
</evidence>
<feature type="transmembrane region" description="Helical" evidence="1">
    <location>
        <begin position="109"/>
        <end position="130"/>
    </location>
</feature>
<evidence type="ECO:0000313" key="2">
    <source>
        <dbReference type="EMBL" id="QOR60506.1"/>
    </source>
</evidence>
<organism evidence="2">
    <name type="scientific">Bathycoccus sp. RCC716 virus 2</name>
    <dbReference type="NCBI Taxonomy" id="2530039"/>
    <lineage>
        <taxon>Viruses</taxon>
        <taxon>Varidnaviria</taxon>
        <taxon>Bamfordvirae</taxon>
        <taxon>Nucleocytoviricota</taxon>
        <taxon>Megaviricetes</taxon>
        <taxon>Algavirales</taxon>
        <taxon>Phycodnaviridae</taxon>
        <taxon>Prasinovirus</taxon>
    </lineage>
</organism>